<dbReference type="EMBL" id="CABWIE010000013">
    <property type="protein sequence ID" value="VWL93246.1"/>
    <property type="molecule type" value="Genomic_DNA"/>
</dbReference>
<dbReference type="InterPro" id="IPR002525">
    <property type="entry name" value="Transp_IS110-like_N"/>
</dbReference>
<dbReference type="PANTHER" id="PTHR33055:SF17">
    <property type="entry name" value="THIRD ORF IN TRANSPOSON ISC1491"/>
    <property type="match status" value="1"/>
</dbReference>
<feature type="domain" description="Transposase IS110-like N-terminal" evidence="1">
    <location>
        <begin position="63"/>
        <end position="142"/>
    </location>
</feature>
<dbReference type="PANTHER" id="PTHR33055">
    <property type="entry name" value="TRANSPOSASE FOR INSERTION SEQUENCE ELEMENT IS1111A"/>
    <property type="match status" value="1"/>
</dbReference>
<gene>
    <name evidence="3" type="ORF">KCJAJFAP_02160</name>
</gene>
<accession>A0A5K1IWB1</accession>
<keyword evidence="4" id="KW-1185">Reference proteome</keyword>
<dbReference type="Proteomes" id="UP000361836">
    <property type="component" value="Unassembled WGS sequence"/>
</dbReference>
<evidence type="ECO:0000259" key="2">
    <source>
        <dbReference type="Pfam" id="PF02371"/>
    </source>
</evidence>
<dbReference type="GO" id="GO:0003677">
    <property type="term" value="F:DNA binding"/>
    <property type="evidence" value="ECO:0007669"/>
    <property type="project" value="InterPro"/>
</dbReference>
<dbReference type="Pfam" id="PF01548">
    <property type="entry name" value="DEDD_Tnp_IS110"/>
    <property type="match status" value="1"/>
</dbReference>
<sequence>MCSVGIGNQPAFVLETGETIRKSFGYEPGEIASWAASLPQPAKCVYESGVTGFYLCRELNAMGVDCVVGAVSKMHKPAADRGRKTDRRDAQFLAVQLALGVVTEVHVPDPECEGARDLTRALADARDDAVRAKQRLSKFLLRHGFVYDGKNAAGQRRSRWTRDFWAWVGRIDLGDASAMATLDHYCECVREADARKAALDEKVKSLSQKPRWKPSCDALKCLKGIDAVTAVSIACEADGFSRFATASGFAAWVGLVPSEHSSGESQCRGGITKCLYSIEAEHNSHGKLSTARIEN</sequence>
<protein>
    <submittedName>
        <fullName evidence="3">Transposase IS116/IS110/IS902 family protein</fullName>
    </submittedName>
</protein>
<feature type="domain" description="Transposase IS116/IS110/IS902 C-terminal" evidence="2">
    <location>
        <begin position="217"/>
        <end position="273"/>
    </location>
</feature>
<reference evidence="3 4" key="1">
    <citation type="submission" date="2019-10" db="EMBL/GenBank/DDBJ databases">
        <authorList>
            <person name="Wolf R A."/>
        </authorList>
    </citation>
    <scope>NUCLEOTIDE SEQUENCE [LARGE SCALE GENOMIC DNA]</scope>
    <source>
        <strain evidence="3">Collinsella_aerofaciens_MC2</strain>
    </source>
</reference>
<evidence type="ECO:0000313" key="3">
    <source>
        <dbReference type="EMBL" id="VWL93246.1"/>
    </source>
</evidence>
<dbReference type="GO" id="GO:0004803">
    <property type="term" value="F:transposase activity"/>
    <property type="evidence" value="ECO:0007669"/>
    <property type="project" value="InterPro"/>
</dbReference>
<name>A0A5K1IWB1_9ACTN</name>
<dbReference type="Pfam" id="PF02371">
    <property type="entry name" value="Transposase_20"/>
    <property type="match status" value="1"/>
</dbReference>
<evidence type="ECO:0000313" key="4">
    <source>
        <dbReference type="Proteomes" id="UP000361836"/>
    </source>
</evidence>
<dbReference type="InterPro" id="IPR003346">
    <property type="entry name" value="Transposase_20"/>
</dbReference>
<dbReference type="NCBIfam" id="NF033542">
    <property type="entry name" value="transpos_IS110"/>
    <property type="match status" value="1"/>
</dbReference>
<dbReference type="InterPro" id="IPR047650">
    <property type="entry name" value="Transpos_IS110"/>
</dbReference>
<proteinExistence type="predicted"/>
<dbReference type="GO" id="GO:0006313">
    <property type="term" value="P:DNA transposition"/>
    <property type="evidence" value="ECO:0007669"/>
    <property type="project" value="InterPro"/>
</dbReference>
<dbReference type="RefSeq" id="WP_152074684.1">
    <property type="nucleotide sequence ID" value="NZ_CAAKNU010000007.1"/>
</dbReference>
<dbReference type="AlphaFoldDB" id="A0A5K1IWB1"/>
<evidence type="ECO:0000259" key="1">
    <source>
        <dbReference type="Pfam" id="PF01548"/>
    </source>
</evidence>
<dbReference type="OrthoDB" id="3191145at2"/>
<organism evidence="3 4">
    <name type="scientific">Collinsella aerofaciens</name>
    <dbReference type="NCBI Taxonomy" id="74426"/>
    <lineage>
        <taxon>Bacteria</taxon>
        <taxon>Bacillati</taxon>
        <taxon>Actinomycetota</taxon>
        <taxon>Coriobacteriia</taxon>
        <taxon>Coriobacteriales</taxon>
        <taxon>Coriobacteriaceae</taxon>
        <taxon>Collinsella</taxon>
    </lineage>
</organism>